<reference evidence="1" key="1">
    <citation type="submission" date="2018-02" db="EMBL/GenBank/DDBJ databases">
        <title>Rhizophora mucronata_Transcriptome.</title>
        <authorList>
            <person name="Meera S.P."/>
            <person name="Sreeshan A."/>
            <person name="Augustine A."/>
        </authorList>
    </citation>
    <scope>NUCLEOTIDE SEQUENCE</scope>
    <source>
        <tissue evidence="1">Leaf</tissue>
    </source>
</reference>
<accession>A0A2P2J9S9</accession>
<dbReference type="AlphaFoldDB" id="A0A2P2J9S9"/>
<proteinExistence type="predicted"/>
<name>A0A2P2J9S9_RHIMU</name>
<protein>
    <submittedName>
        <fullName evidence="1">Uncharacterized protein MANES_06G023800</fullName>
    </submittedName>
</protein>
<dbReference type="EMBL" id="GGEC01009762">
    <property type="protein sequence ID" value="MBW90245.1"/>
    <property type="molecule type" value="Transcribed_RNA"/>
</dbReference>
<organism evidence="1">
    <name type="scientific">Rhizophora mucronata</name>
    <name type="common">Asiatic mangrove</name>
    <dbReference type="NCBI Taxonomy" id="61149"/>
    <lineage>
        <taxon>Eukaryota</taxon>
        <taxon>Viridiplantae</taxon>
        <taxon>Streptophyta</taxon>
        <taxon>Embryophyta</taxon>
        <taxon>Tracheophyta</taxon>
        <taxon>Spermatophyta</taxon>
        <taxon>Magnoliopsida</taxon>
        <taxon>eudicotyledons</taxon>
        <taxon>Gunneridae</taxon>
        <taxon>Pentapetalae</taxon>
        <taxon>rosids</taxon>
        <taxon>fabids</taxon>
        <taxon>Malpighiales</taxon>
        <taxon>Rhizophoraceae</taxon>
        <taxon>Rhizophora</taxon>
    </lineage>
</organism>
<sequence length="80" mass="8976">MTKSCSSVTHVSCKLSLQSSVRSLSPPTSTCIKLLSYKFVVLDLVNCKILATSRINYSNSSIWYKFVLSKWPPKNFPCLV</sequence>
<evidence type="ECO:0000313" key="1">
    <source>
        <dbReference type="EMBL" id="MBW90245.1"/>
    </source>
</evidence>